<gene>
    <name evidence="1" type="primary">mesG</name>
</gene>
<proteinExistence type="predicted"/>
<organism evidence="1">
    <name type="scientific">Leuconostoc mesenteroides</name>
    <dbReference type="NCBI Taxonomy" id="1245"/>
    <lineage>
        <taxon>Bacteria</taxon>
        <taxon>Bacillati</taxon>
        <taxon>Bacillota</taxon>
        <taxon>Bacilli</taxon>
        <taxon>Lactobacillales</taxon>
        <taxon>Lactobacillaceae</taxon>
        <taxon>Leuconostoc</taxon>
    </lineage>
</organism>
<protein>
    <submittedName>
        <fullName evidence="1">MesG</fullName>
    </submittedName>
</protein>
<dbReference type="AlphaFoldDB" id="Q9RPV6"/>
<reference evidence="1" key="1">
    <citation type="journal article" date="1999" name="Curr. Microbiol.">
        <title>Characterization of the mesB gene and expression of bacteriocins by Leuconostoc mesenteroides Y105.</title>
        <authorList>
            <person name="Hechard Y."/>
            <person name="Berjeaud J.M."/>
            <person name="Cenatiempo Y."/>
        </authorList>
    </citation>
    <scope>NUCLEOTIDE SEQUENCE</scope>
    <source>
        <strain evidence="1">Y105</strain>
        <plasmid evidence="1">pHY30</plasmid>
    </source>
</reference>
<sequence>TSMFVKINLYELYELLYDSCRNFTSMLYSVLKNNNITVHYFDIDVFDPEVFKNINVFQVPISICNAKKTMKFYGNYSAVTSWIVGTR</sequence>
<evidence type="ECO:0000313" key="1">
    <source>
        <dbReference type="EMBL" id="AAD54222.1"/>
    </source>
</evidence>
<dbReference type="EMBL" id="AF143443">
    <property type="protein sequence ID" value="AAD54222.1"/>
    <property type="molecule type" value="Genomic_DNA"/>
</dbReference>
<name>Q9RPV6_LEUME</name>
<geneLocation type="plasmid" evidence="1">
    <name>pHY30</name>
</geneLocation>
<keyword evidence="1" id="KW-0614">Plasmid</keyword>
<feature type="non-terminal residue" evidence="1">
    <location>
        <position position="1"/>
    </location>
</feature>
<accession>Q9RPV6</accession>